<dbReference type="PANTHER" id="PTHR10314">
    <property type="entry name" value="CYSTATHIONINE BETA-SYNTHASE"/>
    <property type="match status" value="1"/>
</dbReference>
<dbReference type="Proteomes" id="UP000053317">
    <property type="component" value="Unassembled WGS sequence"/>
</dbReference>
<dbReference type="InterPro" id="IPR001926">
    <property type="entry name" value="TrpB-like_PALP"/>
</dbReference>
<dbReference type="EMBL" id="LCWF01000106">
    <property type="protein sequence ID" value="KKY19742.1"/>
    <property type="molecule type" value="Genomic_DNA"/>
</dbReference>
<sequence>MMTMLPANNVKALPALNLLSESVAPGKTKTVIEYSSGSTVISMSLVSRVVHGITDIRAFLSNKTSDAKLKLMQFFGLDLTLFGGPSQPDPMDNRGGIQAARKQAAESEQVVNPNQYENEANWNAHMKWTGPQIHRQLPHIGVICAGMGTSGTMTGIGLYFKEKKSSVVRIGVCTSPGDRVPGPRSYALMSPVTFPWRDAVDHMEQVGSTESYGLSLQLSREGLICGPSSGFNLQGLYQYIEKELALGTLDGLKNDDGEIHCVFLCCDLPYQYIDEYFTKLDEKNFHPIKNHHLTTVDLYRYDEAWELPIETAFSMFMNFNGDLGHTKASIGTSIQPPLQAIAVLDLRSHQDYQSWHMPGSVNVPFESITTISKSPFFDSKVLEQQWREMESFFASQIRQCTIDGVDSLLPKKIQLICYNGDSSRVATSILRAKGVEASSIAGGIANVKNWWDGIQAHLLVASCAVQETSVDHMHLVRVSVEQTQ</sequence>
<dbReference type="InterPro" id="IPR050214">
    <property type="entry name" value="Cys_Synth/Cystath_Beta-Synth"/>
</dbReference>
<organism evidence="2 3">
    <name type="scientific">Phaeomoniella chlamydospora</name>
    <name type="common">Phaeoacremonium chlamydosporum</name>
    <dbReference type="NCBI Taxonomy" id="158046"/>
    <lineage>
        <taxon>Eukaryota</taxon>
        <taxon>Fungi</taxon>
        <taxon>Dikarya</taxon>
        <taxon>Ascomycota</taxon>
        <taxon>Pezizomycotina</taxon>
        <taxon>Eurotiomycetes</taxon>
        <taxon>Chaetothyriomycetidae</taxon>
        <taxon>Phaeomoniellales</taxon>
        <taxon>Phaeomoniellaceae</taxon>
        <taxon>Phaeomoniella</taxon>
    </lineage>
</organism>
<protein>
    <submittedName>
        <fullName evidence="2">Putative cysteine synthase</fullName>
    </submittedName>
</protein>
<dbReference type="OrthoDB" id="10259545at2759"/>
<dbReference type="Gene3D" id="3.40.50.1100">
    <property type="match status" value="2"/>
</dbReference>
<evidence type="ECO:0000259" key="1">
    <source>
        <dbReference type="PROSITE" id="PS50206"/>
    </source>
</evidence>
<dbReference type="Gene3D" id="3.40.250.10">
    <property type="entry name" value="Rhodanese-like domain"/>
    <property type="match status" value="1"/>
</dbReference>
<accession>A0A0G2E9R6</accession>
<reference evidence="2 3" key="2">
    <citation type="submission" date="2015-05" db="EMBL/GenBank/DDBJ databases">
        <authorList>
            <person name="Morales-Cruz A."/>
            <person name="Amrine K.C."/>
            <person name="Cantu D."/>
        </authorList>
    </citation>
    <scope>NUCLEOTIDE SEQUENCE [LARGE SCALE GENOMIC DNA]</scope>
    <source>
        <strain evidence="2">UCRPC4</strain>
    </source>
</reference>
<dbReference type="Pfam" id="PF00581">
    <property type="entry name" value="Rhodanese"/>
    <property type="match status" value="1"/>
</dbReference>
<dbReference type="InterPro" id="IPR036873">
    <property type="entry name" value="Rhodanese-like_dom_sf"/>
</dbReference>
<dbReference type="AlphaFoldDB" id="A0A0G2E9R6"/>
<dbReference type="PROSITE" id="PS50206">
    <property type="entry name" value="RHODANESE_3"/>
    <property type="match status" value="1"/>
</dbReference>
<dbReference type="InterPro" id="IPR036052">
    <property type="entry name" value="TrpB-like_PALP_sf"/>
</dbReference>
<dbReference type="Pfam" id="PF00291">
    <property type="entry name" value="PALP"/>
    <property type="match status" value="1"/>
</dbReference>
<reference evidence="2 3" key="1">
    <citation type="submission" date="2015-05" db="EMBL/GenBank/DDBJ databases">
        <title>Distinctive expansion of gene families associated with plant cell wall degradation and secondary metabolism in the genomes of grapevine trunk pathogens.</title>
        <authorList>
            <person name="Lawrence D.P."/>
            <person name="Travadon R."/>
            <person name="Rolshausen P.E."/>
            <person name="Baumgartner K."/>
        </authorList>
    </citation>
    <scope>NUCLEOTIDE SEQUENCE [LARGE SCALE GENOMIC DNA]</scope>
    <source>
        <strain evidence="2">UCRPC4</strain>
    </source>
</reference>
<dbReference type="InterPro" id="IPR001763">
    <property type="entry name" value="Rhodanese-like_dom"/>
</dbReference>
<dbReference type="SUPFAM" id="SSF53686">
    <property type="entry name" value="Tryptophan synthase beta subunit-like PLP-dependent enzymes"/>
    <property type="match status" value="1"/>
</dbReference>
<keyword evidence="3" id="KW-1185">Reference proteome</keyword>
<evidence type="ECO:0000313" key="3">
    <source>
        <dbReference type="Proteomes" id="UP000053317"/>
    </source>
</evidence>
<name>A0A0G2E9R6_PHACM</name>
<feature type="domain" description="Rhodanese" evidence="1">
    <location>
        <begin position="337"/>
        <end position="456"/>
    </location>
</feature>
<proteinExistence type="predicted"/>
<dbReference type="SUPFAM" id="SSF52821">
    <property type="entry name" value="Rhodanese/Cell cycle control phosphatase"/>
    <property type="match status" value="1"/>
</dbReference>
<comment type="caution">
    <text evidence="2">The sequence shown here is derived from an EMBL/GenBank/DDBJ whole genome shotgun (WGS) entry which is preliminary data.</text>
</comment>
<dbReference type="FunFam" id="3.40.50.1100:FF:000058">
    <property type="entry name" value="Cysteine synthase B, putative"/>
    <property type="match status" value="1"/>
</dbReference>
<dbReference type="CDD" id="cd00158">
    <property type="entry name" value="RHOD"/>
    <property type="match status" value="1"/>
</dbReference>
<evidence type="ECO:0000313" key="2">
    <source>
        <dbReference type="EMBL" id="KKY19742.1"/>
    </source>
</evidence>
<gene>
    <name evidence="2" type="ORF">UCRPC4_g04443</name>
</gene>